<dbReference type="PANTHER" id="PTHR42756">
    <property type="entry name" value="TRANSCRIPTIONAL REGULATOR, MARR"/>
    <property type="match status" value="1"/>
</dbReference>
<dbReference type="Gene3D" id="1.10.10.10">
    <property type="entry name" value="Winged helix-like DNA-binding domain superfamily/Winged helix DNA-binding domain"/>
    <property type="match status" value="1"/>
</dbReference>
<reference evidence="5 6" key="1">
    <citation type="submission" date="2019-02" db="EMBL/GenBank/DDBJ databases">
        <title>Peptostreptococcaceae bacterium ZHW00191 nov., a new bacterium isolated from the human gut.</title>
        <authorList>
            <person name="Zhou H.-W."/>
            <person name="Chen X.-J."/>
        </authorList>
    </citation>
    <scope>NUCLEOTIDE SEQUENCE [LARGE SCALE GENOMIC DNA]</scope>
    <source>
        <strain evidence="5 6">ZHW00191</strain>
    </source>
</reference>
<evidence type="ECO:0000313" key="5">
    <source>
        <dbReference type="EMBL" id="TQQ85267.1"/>
    </source>
</evidence>
<dbReference type="EMBL" id="SGJB01000003">
    <property type="protein sequence ID" value="TQQ85267.1"/>
    <property type="molecule type" value="Genomic_DNA"/>
</dbReference>
<dbReference type="InterPro" id="IPR036390">
    <property type="entry name" value="WH_DNA-bd_sf"/>
</dbReference>
<protein>
    <submittedName>
        <fullName evidence="5">Winged helix-turn-helix transcriptional regulator</fullName>
    </submittedName>
</protein>
<dbReference type="RefSeq" id="WP_142535319.1">
    <property type="nucleotide sequence ID" value="NZ_SGJB01000003.1"/>
</dbReference>
<keyword evidence="6" id="KW-1185">Reference proteome</keyword>
<dbReference type="SUPFAM" id="SSF46785">
    <property type="entry name" value="Winged helix' DNA-binding domain"/>
    <property type="match status" value="1"/>
</dbReference>
<dbReference type="GO" id="GO:0003700">
    <property type="term" value="F:DNA-binding transcription factor activity"/>
    <property type="evidence" value="ECO:0007669"/>
    <property type="project" value="InterPro"/>
</dbReference>
<evidence type="ECO:0000313" key="6">
    <source>
        <dbReference type="Proteomes" id="UP000317863"/>
    </source>
</evidence>
<gene>
    <name evidence="5" type="ORF">EXD82_02400</name>
</gene>
<feature type="domain" description="HTH marR-type" evidence="4">
    <location>
        <begin position="3"/>
        <end position="138"/>
    </location>
</feature>
<keyword evidence="1" id="KW-0805">Transcription regulation</keyword>
<dbReference type="InterPro" id="IPR000835">
    <property type="entry name" value="HTH_MarR-typ"/>
</dbReference>
<evidence type="ECO:0000256" key="3">
    <source>
        <dbReference type="ARBA" id="ARBA00023163"/>
    </source>
</evidence>
<dbReference type="OrthoDB" id="9799663at2"/>
<dbReference type="GO" id="GO:0003677">
    <property type="term" value="F:DNA binding"/>
    <property type="evidence" value="ECO:0007669"/>
    <property type="project" value="UniProtKB-KW"/>
</dbReference>
<dbReference type="PROSITE" id="PS50995">
    <property type="entry name" value="HTH_MARR_2"/>
    <property type="match status" value="1"/>
</dbReference>
<organism evidence="5 6">
    <name type="scientific">Peptacetobacter hominis</name>
    <dbReference type="NCBI Taxonomy" id="2743610"/>
    <lineage>
        <taxon>Bacteria</taxon>
        <taxon>Bacillati</taxon>
        <taxon>Bacillota</taxon>
        <taxon>Clostridia</taxon>
        <taxon>Peptostreptococcales</taxon>
        <taxon>Peptostreptococcaceae</taxon>
        <taxon>Peptacetobacter</taxon>
    </lineage>
</organism>
<proteinExistence type="predicted"/>
<dbReference type="SMART" id="SM00347">
    <property type="entry name" value="HTH_MARR"/>
    <property type="match status" value="1"/>
</dbReference>
<dbReference type="InterPro" id="IPR036388">
    <property type="entry name" value="WH-like_DNA-bd_sf"/>
</dbReference>
<evidence type="ECO:0000256" key="1">
    <source>
        <dbReference type="ARBA" id="ARBA00023015"/>
    </source>
</evidence>
<comment type="caution">
    <text evidence="5">The sequence shown here is derived from an EMBL/GenBank/DDBJ whole genome shotgun (WGS) entry which is preliminary data.</text>
</comment>
<evidence type="ECO:0000256" key="2">
    <source>
        <dbReference type="ARBA" id="ARBA00023125"/>
    </source>
</evidence>
<dbReference type="PANTHER" id="PTHR42756:SF1">
    <property type="entry name" value="TRANSCRIPTIONAL REPRESSOR OF EMRAB OPERON"/>
    <property type="match status" value="1"/>
</dbReference>
<dbReference type="Proteomes" id="UP000317863">
    <property type="component" value="Unassembled WGS sequence"/>
</dbReference>
<sequence>MRYDDTHSLISLVYKNMNDNLTQKLSDAGLSNIVTSHGSIFNILFQEKELSMNEIAEKINKTPQTVTVLVKKLISMGYLDSRKSDKDGRSTIIFLTQQGMDLKPDFDLISKNMYDTRFKGIDEKEIENFRKTLYKIINNLENK</sequence>
<dbReference type="Pfam" id="PF13412">
    <property type="entry name" value="HTH_24"/>
    <property type="match status" value="1"/>
</dbReference>
<keyword evidence="3" id="KW-0804">Transcription</keyword>
<evidence type="ECO:0000259" key="4">
    <source>
        <dbReference type="PROSITE" id="PS50995"/>
    </source>
</evidence>
<keyword evidence="2" id="KW-0238">DNA-binding</keyword>
<dbReference type="AlphaFoldDB" id="A0A544QX19"/>
<name>A0A544QX19_9FIRM</name>
<dbReference type="PRINTS" id="PR00598">
    <property type="entry name" value="HTHMARR"/>
</dbReference>
<accession>A0A544QX19</accession>